<proteinExistence type="predicted"/>
<dbReference type="Proteomes" id="UP000001307">
    <property type="component" value="Unassembled WGS sequence"/>
</dbReference>
<reference evidence="1" key="1">
    <citation type="journal article" date="2010" name="Science">
        <title>Plasticity of animal genome architecture unmasked by rapid evolution of a pelagic tunicate.</title>
        <authorList>
            <person name="Denoeud F."/>
            <person name="Henriet S."/>
            <person name="Mungpakdee S."/>
            <person name="Aury J.M."/>
            <person name="Da Silva C."/>
            <person name="Brinkmann H."/>
            <person name="Mikhaleva J."/>
            <person name="Olsen L.C."/>
            <person name="Jubin C."/>
            <person name="Canestro C."/>
            <person name="Bouquet J.M."/>
            <person name="Danks G."/>
            <person name="Poulain J."/>
            <person name="Campsteijn C."/>
            <person name="Adamski M."/>
            <person name="Cross I."/>
            <person name="Yadetie F."/>
            <person name="Muffato M."/>
            <person name="Louis A."/>
            <person name="Butcher S."/>
            <person name="Tsagkogeorga G."/>
            <person name="Konrad A."/>
            <person name="Singh S."/>
            <person name="Jensen M.F."/>
            <person name="Cong E.H."/>
            <person name="Eikeseth-Otteraa H."/>
            <person name="Noel B."/>
            <person name="Anthouard V."/>
            <person name="Porcel B.M."/>
            <person name="Kachouri-Lafond R."/>
            <person name="Nishino A."/>
            <person name="Ugolini M."/>
            <person name="Chourrout P."/>
            <person name="Nishida H."/>
            <person name="Aasland R."/>
            <person name="Huzurbazar S."/>
            <person name="Westhof E."/>
            <person name="Delsuc F."/>
            <person name="Lehrach H."/>
            <person name="Reinhardt R."/>
            <person name="Weissenbach J."/>
            <person name="Roy S.W."/>
            <person name="Artiguenave F."/>
            <person name="Postlethwait J.H."/>
            <person name="Manak J.R."/>
            <person name="Thompson E.M."/>
            <person name="Jaillon O."/>
            <person name="Du Pasquier L."/>
            <person name="Boudinot P."/>
            <person name="Liberles D.A."/>
            <person name="Volff J.N."/>
            <person name="Philippe H."/>
            <person name="Lenhard B."/>
            <person name="Roest Crollius H."/>
            <person name="Wincker P."/>
            <person name="Chourrout D."/>
        </authorList>
    </citation>
    <scope>NUCLEOTIDE SEQUENCE [LARGE SCALE GENOMIC DNA]</scope>
</reference>
<accession>E4X5K4</accession>
<gene>
    <name evidence="1" type="ORF">GSOID_T00002441001</name>
</gene>
<dbReference type="AlphaFoldDB" id="E4X5K4"/>
<organism evidence="1">
    <name type="scientific">Oikopleura dioica</name>
    <name type="common">Tunicate</name>
    <dbReference type="NCBI Taxonomy" id="34765"/>
    <lineage>
        <taxon>Eukaryota</taxon>
        <taxon>Metazoa</taxon>
        <taxon>Chordata</taxon>
        <taxon>Tunicata</taxon>
        <taxon>Appendicularia</taxon>
        <taxon>Copelata</taxon>
        <taxon>Oikopleuridae</taxon>
        <taxon>Oikopleura</taxon>
    </lineage>
</organism>
<evidence type="ECO:0000313" key="2">
    <source>
        <dbReference type="Proteomes" id="UP000001307"/>
    </source>
</evidence>
<dbReference type="InParanoid" id="E4X5K4"/>
<name>E4X5K4_OIKDI</name>
<protein>
    <submittedName>
        <fullName evidence="1">Uncharacterized protein</fullName>
    </submittedName>
</protein>
<dbReference type="EMBL" id="FN653025">
    <property type="protein sequence ID" value="CBY18573.1"/>
    <property type="molecule type" value="Genomic_DNA"/>
</dbReference>
<dbReference type="OrthoDB" id="10480695at2759"/>
<evidence type="ECO:0000313" key="1">
    <source>
        <dbReference type="EMBL" id="CBY18573.1"/>
    </source>
</evidence>
<keyword evidence="2" id="KW-1185">Reference proteome</keyword>
<sequence length="136" mass="14820">MKSSLGDTASLVETSSAVHNPDSLCRSSQYRSCLFRSGSEFLSNPNIFSPKNKSSSSTIDIIQDSAITCASTDTITCNTEELISPEFRPKSSRSRFDKIPVQSCLTPIKQNDNDTVHLSIFQSGLILKAASHALFL</sequence>